<dbReference type="STRING" id="240159.A0A4U5UBQ6"/>
<keyword evidence="2" id="KW-1185">Reference proteome</keyword>
<proteinExistence type="predicted"/>
<name>A0A4U5UBQ6_COLLU</name>
<dbReference type="AlphaFoldDB" id="A0A4U5UBQ6"/>
<dbReference type="EMBL" id="CM014083">
    <property type="protein sequence ID" value="TKS71944.1"/>
    <property type="molecule type" value="Genomic_DNA"/>
</dbReference>
<organism evidence="1 2">
    <name type="scientific">Collichthys lucidus</name>
    <name type="common">Big head croaker</name>
    <name type="synonym">Sciaena lucida</name>
    <dbReference type="NCBI Taxonomy" id="240159"/>
    <lineage>
        <taxon>Eukaryota</taxon>
        <taxon>Metazoa</taxon>
        <taxon>Chordata</taxon>
        <taxon>Craniata</taxon>
        <taxon>Vertebrata</taxon>
        <taxon>Euteleostomi</taxon>
        <taxon>Actinopterygii</taxon>
        <taxon>Neopterygii</taxon>
        <taxon>Teleostei</taxon>
        <taxon>Neoteleostei</taxon>
        <taxon>Acanthomorphata</taxon>
        <taxon>Eupercaria</taxon>
        <taxon>Sciaenidae</taxon>
        <taxon>Collichthys</taxon>
    </lineage>
</organism>
<sequence length="177" mass="19854">MIIPEPQAAAAYQIESSSFHVLSQALESEDALQFSESEALTESECEAMSDCALSDSTDNPLYNEETLEKIRETLLLEVKKRNNQDTVAAMMEKTFAHRRQEVIRDAPLIADFKTKWPALFCVSELTAEFKRITTVSLLPKFFSELDVLSSNLMKVFSKKGGGQGRKIKSIMIPITQV</sequence>
<protein>
    <submittedName>
        <fullName evidence="1">Uncharacterized protein</fullName>
    </submittedName>
</protein>
<dbReference type="Proteomes" id="UP000298787">
    <property type="component" value="Chromosome 6"/>
</dbReference>
<dbReference type="PANTHER" id="PTHR31025">
    <property type="entry name" value="SI:CH211-196P9.1-RELATED"/>
    <property type="match status" value="1"/>
</dbReference>
<reference evidence="1 2" key="1">
    <citation type="submission" date="2019-01" db="EMBL/GenBank/DDBJ databases">
        <title>Genome Assembly of Collichthys lucidus.</title>
        <authorList>
            <person name="Cai M."/>
            <person name="Xiao S."/>
        </authorList>
    </citation>
    <scope>NUCLEOTIDE SEQUENCE [LARGE SCALE GENOMIC DNA]</scope>
    <source>
        <strain evidence="1">JT15FE1705JMU</strain>
        <tissue evidence="1">Muscle</tissue>
    </source>
</reference>
<gene>
    <name evidence="1" type="ORF">D9C73_006017</name>
</gene>
<accession>A0A4U5UBQ6</accession>
<evidence type="ECO:0000313" key="1">
    <source>
        <dbReference type="EMBL" id="TKS71944.1"/>
    </source>
</evidence>
<dbReference type="PANTHER" id="PTHR31025:SF27">
    <property type="entry name" value="SI:CH211-193K19.2-RELATED"/>
    <property type="match status" value="1"/>
</dbReference>
<evidence type="ECO:0000313" key="2">
    <source>
        <dbReference type="Proteomes" id="UP000298787"/>
    </source>
</evidence>